<feature type="region of interest" description="Disordered" evidence="1">
    <location>
        <begin position="21"/>
        <end position="40"/>
    </location>
</feature>
<evidence type="ECO:0000313" key="2">
    <source>
        <dbReference type="EMBL" id="ALL68938.1"/>
    </source>
</evidence>
<reference evidence="2 3" key="1">
    <citation type="journal article" date="2014" name="Genome Announc.">
        <title>Draft Genome Sequence of the Haloacid-Degrading Burkholderia caribensis Strain MBA4.</title>
        <authorList>
            <person name="Pan Y."/>
            <person name="Kong K.F."/>
            <person name="Tsang J.S."/>
        </authorList>
    </citation>
    <scope>NUCLEOTIDE SEQUENCE [LARGE SCALE GENOMIC DNA]</scope>
    <source>
        <strain evidence="2 3">MBA4</strain>
    </source>
</reference>
<protein>
    <submittedName>
        <fullName evidence="2">Uncharacterized protein</fullName>
    </submittedName>
</protein>
<accession>A0A0P0RJT0</accession>
<dbReference type="GeneID" id="69972574"/>
<evidence type="ECO:0000313" key="3">
    <source>
        <dbReference type="Proteomes" id="UP000019146"/>
    </source>
</evidence>
<sequence>MKVHARLAVLWRHLRQPMGDIDTTAGSNGKLPMPPSGAQTQARHDAIGAGLTSDAVQELLRRAAARINTQASQPGEGAKPVSSAAERQLIELGKSSVQFGARLLVMREMLKALVTLLSEDNRLRAEVLLRTGVEEVMAAADDKPLPAIFHDALLGEVQTYLRILQSRS</sequence>
<proteinExistence type="predicted"/>
<dbReference type="KEGG" id="bcai:K788_0000061"/>
<evidence type="ECO:0000256" key="1">
    <source>
        <dbReference type="SAM" id="MobiDB-lite"/>
    </source>
</evidence>
<dbReference type="AlphaFoldDB" id="A0A0P0RJT0"/>
<dbReference type="Proteomes" id="UP000019146">
    <property type="component" value="Chromosome 2"/>
</dbReference>
<dbReference type="RefSeq" id="WP_051453990.1">
    <property type="nucleotide sequence ID" value="NZ_CP012747.1"/>
</dbReference>
<dbReference type="EMBL" id="CP012747">
    <property type="protein sequence ID" value="ALL68938.1"/>
    <property type="molecule type" value="Genomic_DNA"/>
</dbReference>
<organism evidence="2 3">
    <name type="scientific">Paraburkholderia caribensis MBA4</name>
    <dbReference type="NCBI Taxonomy" id="1323664"/>
    <lineage>
        <taxon>Bacteria</taxon>
        <taxon>Pseudomonadati</taxon>
        <taxon>Pseudomonadota</taxon>
        <taxon>Betaproteobacteria</taxon>
        <taxon>Burkholderiales</taxon>
        <taxon>Burkholderiaceae</taxon>
        <taxon>Paraburkholderia</taxon>
    </lineage>
</organism>
<gene>
    <name evidence="2" type="ORF">K788_0000061</name>
</gene>
<name>A0A0P0RJT0_9BURK</name>